<dbReference type="InterPro" id="IPR012337">
    <property type="entry name" value="RNaseH-like_sf"/>
</dbReference>
<dbReference type="OrthoDB" id="1937290at2759"/>
<feature type="region of interest" description="Disordered" evidence="1">
    <location>
        <begin position="118"/>
        <end position="137"/>
    </location>
</feature>
<evidence type="ECO:0000313" key="5">
    <source>
        <dbReference type="Proteomes" id="UP000265515"/>
    </source>
</evidence>
<accession>A0A388MBQ0</accession>
<dbReference type="Proteomes" id="UP000265515">
    <property type="component" value="Unassembled WGS sequence"/>
</dbReference>
<feature type="domain" description="HAT C-terminal dimerisation" evidence="3">
    <location>
        <begin position="646"/>
        <end position="705"/>
    </location>
</feature>
<evidence type="ECO:0000259" key="3">
    <source>
        <dbReference type="Pfam" id="PF05699"/>
    </source>
</evidence>
<feature type="compositionally biased region" description="Basic and acidic residues" evidence="1">
    <location>
        <begin position="155"/>
        <end position="168"/>
    </location>
</feature>
<proteinExistence type="predicted"/>
<dbReference type="EMBL" id="BFEA01000983">
    <property type="protein sequence ID" value="GBG91994.1"/>
    <property type="molecule type" value="Genomic_DNA"/>
</dbReference>
<evidence type="ECO:0000256" key="1">
    <source>
        <dbReference type="SAM" id="MobiDB-lite"/>
    </source>
</evidence>
<feature type="domain" description="DUF659" evidence="2">
    <location>
        <begin position="241"/>
        <end position="394"/>
    </location>
</feature>
<dbReference type="PANTHER" id="PTHR32166">
    <property type="entry name" value="OSJNBA0013A04.12 PROTEIN"/>
    <property type="match status" value="1"/>
</dbReference>
<dbReference type="AlphaFoldDB" id="A0A388MBQ0"/>
<gene>
    <name evidence="4" type="ORF">CBR_g54089</name>
</gene>
<dbReference type="Gramene" id="GBG91994">
    <property type="protein sequence ID" value="GBG91994"/>
    <property type="gene ID" value="CBR_g54089"/>
</dbReference>
<dbReference type="Pfam" id="PF04937">
    <property type="entry name" value="DUF659"/>
    <property type="match status" value="1"/>
</dbReference>
<evidence type="ECO:0000313" key="4">
    <source>
        <dbReference type="EMBL" id="GBG91994.1"/>
    </source>
</evidence>
<keyword evidence="5" id="KW-1185">Reference proteome</keyword>
<sequence>MHDDHKLRCNYCKVIYEGNQSKAARHFTQPKKCKQAPLSVLADIWNKTRYKFDLRHVEGILRYMEEMGIADARSLSGRGTQRRQPSGGFGADRDDDMMDVVDEVEAFLDREARREADAMRGTAEVGGEGGSSPPHWKGEEVVMTARSTGGGSRDAGQRERANGKMHVDEVDDDIAEEGRKKPRQTTMDEVYDGDAQQRTRSTFLEWVYDVGIRFRAFRRSSWRRHRKAVAELPRGVRMVCPSHKEIGGRGVIEKRDEVATRLAHVRASFEVIGATIVTDGRRSTDLRPIINFLAAGKHVALLYATVCRDAFVPETGEIVLRRWKAIFRSFPPNHLLAICTDSASNYTSAAELLAKGADPELHRITWLPCATHICNLMLSDIGTRVDCISSAILRGRALVRFIKMHGAALHLFRSKSKRKSLVQPVETRFTLVFMMLLCLKERRDALESMLHDEAWDNIPWKSRLVDEAVWVRQTIRDGLFWRDVEYGILVMTLIHQLLRRLDRRGMVMSLAYSWIRRVVDELRRLQDGDRIPSEILDDYIKQVLARRQHMLEPAHAARHLLNPRRRHLRYYDERVRTAEDLEVVQECDNFFLAQTGGDRAGARYLRTREEMRQFHARMGPMLTDPATRDAEAQACRGDDETPRCAAWWQEHGGAYPDLQEIATRMLNMWTSASPAERNWAEHERVCTARRNRLEFTKVAQLVEIATNLKLLECSESSTGYVLPWGYLDAQDKVEGEDEPEPLVWGARPRASVTEEELASTRRRLQPLGSRRPHRVSEVFGARATVLLPYEAEVPEGEVVDDATRPARDDAIDGDEDWTLACLVGSFTVGYPTILPPSLVECAKSGWEA</sequence>
<dbReference type="Pfam" id="PF05699">
    <property type="entry name" value="Dimer_Tnp_hAT"/>
    <property type="match status" value="1"/>
</dbReference>
<dbReference type="GO" id="GO:0046983">
    <property type="term" value="F:protein dimerization activity"/>
    <property type="evidence" value="ECO:0007669"/>
    <property type="project" value="InterPro"/>
</dbReference>
<feature type="region of interest" description="Disordered" evidence="1">
    <location>
        <begin position="146"/>
        <end position="194"/>
    </location>
</feature>
<dbReference type="PANTHER" id="PTHR32166:SF123">
    <property type="entry name" value="BED-TYPE DOMAIN-CONTAINING PROTEIN"/>
    <property type="match status" value="1"/>
</dbReference>
<comment type="caution">
    <text evidence="4">The sequence shown here is derived from an EMBL/GenBank/DDBJ whole genome shotgun (WGS) entry which is preliminary data.</text>
</comment>
<organism evidence="4 5">
    <name type="scientific">Chara braunii</name>
    <name type="common">Braun's stonewort</name>
    <dbReference type="NCBI Taxonomy" id="69332"/>
    <lineage>
        <taxon>Eukaryota</taxon>
        <taxon>Viridiplantae</taxon>
        <taxon>Streptophyta</taxon>
        <taxon>Charophyceae</taxon>
        <taxon>Charales</taxon>
        <taxon>Characeae</taxon>
        <taxon>Chara</taxon>
    </lineage>
</organism>
<feature type="region of interest" description="Disordered" evidence="1">
    <location>
        <begin position="75"/>
        <end position="96"/>
    </location>
</feature>
<evidence type="ECO:0008006" key="6">
    <source>
        <dbReference type="Google" id="ProtNLM"/>
    </source>
</evidence>
<dbReference type="SUPFAM" id="SSF53098">
    <property type="entry name" value="Ribonuclease H-like"/>
    <property type="match status" value="1"/>
</dbReference>
<reference evidence="4 5" key="1">
    <citation type="journal article" date="2018" name="Cell">
        <title>The Chara Genome: Secondary Complexity and Implications for Plant Terrestrialization.</title>
        <authorList>
            <person name="Nishiyama T."/>
            <person name="Sakayama H."/>
            <person name="Vries J.D."/>
            <person name="Buschmann H."/>
            <person name="Saint-Marcoux D."/>
            <person name="Ullrich K.K."/>
            <person name="Haas F.B."/>
            <person name="Vanderstraeten L."/>
            <person name="Becker D."/>
            <person name="Lang D."/>
            <person name="Vosolsobe S."/>
            <person name="Rombauts S."/>
            <person name="Wilhelmsson P.K.I."/>
            <person name="Janitza P."/>
            <person name="Kern R."/>
            <person name="Heyl A."/>
            <person name="Rumpler F."/>
            <person name="Villalobos L.I.A.C."/>
            <person name="Clay J.M."/>
            <person name="Skokan R."/>
            <person name="Toyoda A."/>
            <person name="Suzuki Y."/>
            <person name="Kagoshima H."/>
            <person name="Schijlen E."/>
            <person name="Tajeshwar N."/>
            <person name="Catarino B."/>
            <person name="Hetherington A.J."/>
            <person name="Saltykova A."/>
            <person name="Bonnot C."/>
            <person name="Breuninger H."/>
            <person name="Symeonidi A."/>
            <person name="Radhakrishnan G.V."/>
            <person name="Van Nieuwerburgh F."/>
            <person name="Deforce D."/>
            <person name="Chang C."/>
            <person name="Karol K.G."/>
            <person name="Hedrich R."/>
            <person name="Ulvskov P."/>
            <person name="Glockner G."/>
            <person name="Delwiche C.F."/>
            <person name="Petrasek J."/>
            <person name="Van de Peer Y."/>
            <person name="Friml J."/>
            <person name="Beilby M."/>
            <person name="Dolan L."/>
            <person name="Kohara Y."/>
            <person name="Sugano S."/>
            <person name="Fujiyama A."/>
            <person name="Delaux P.-M."/>
            <person name="Quint M."/>
            <person name="TheiBen G."/>
            <person name="Hagemann M."/>
            <person name="Harholt J."/>
            <person name="Dunand C."/>
            <person name="Zachgo S."/>
            <person name="Langdale J."/>
            <person name="Maumus F."/>
            <person name="Straeten D.V.D."/>
            <person name="Gould S.B."/>
            <person name="Rensing S.A."/>
        </authorList>
    </citation>
    <scope>NUCLEOTIDE SEQUENCE [LARGE SCALE GENOMIC DNA]</scope>
    <source>
        <strain evidence="4 5">S276</strain>
    </source>
</reference>
<name>A0A388MBQ0_CHABU</name>
<dbReference type="InterPro" id="IPR008906">
    <property type="entry name" value="HATC_C_dom"/>
</dbReference>
<protein>
    <recommendedName>
        <fullName evidence="6">DUF659 domain-containing protein</fullName>
    </recommendedName>
</protein>
<evidence type="ECO:0000259" key="2">
    <source>
        <dbReference type="Pfam" id="PF04937"/>
    </source>
</evidence>
<dbReference type="InterPro" id="IPR007021">
    <property type="entry name" value="DUF659"/>
</dbReference>